<dbReference type="PANTHER" id="PTHR10353">
    <property type="entry name" value="GLYCOSYL HYDROLASE"/>
    <property type="match status" value="1"/>
</dbReference>
<gene>
    <name evidence="13" type="ORF">H7B90_14795</name>
</gene>
<dbReference type="RefSeq" id="WP_185136664.1">
    <property type="nucleotide sequence ID" value="NZ_JACJVR010000057.1"/>
</dbReference>
<dbReference type="Proteomes" id="UP000553776">
    <property type="component" value="Unassembled WGS sequence"/>
</dbReference>
<organism evidence="13 14">
    <name type="scientific">Cohnella xylanilytica</name>
    <dbReference type="NCBI Taxonomy" id="557555"/>
    <lineage>
        <taxon>Bacteria</taxon>
        <taxon>Bacillati</taxon>
        <taxon>Bacillota</taxon>
        <taxon>Bacilli</taxon>
        <taxon>Bacillales</taxon>
        <taxon>Paenibacillaceae</taxon>
        <taxon>Cohnella</taxon>
    </lineage>
</organism>
<dbReference type="FunFam" id="3.20.20.80:FF:000004">
    <property type="entry name" value="Beta-glucosidase 6-phospho-beta-glucosidase"/>
    <property type="match status" value="1"/>
</dbReference>
<dbReference type="InterPro" id="IPR001360">
    <property type="entry name" value="Glyco_hydro_1"/>
</dbReference>
<dbReference type="NCBIfam" id="TIGR03356">
    <property type="entry name" value="BGL"/>
    <property type="match status" value="1"/>
</dbReference>
<dbReference type="Gene3D" id="3.20.20.80">
    <property type="entry name" value="Glycosidases"/>
    <property type="match status" value="1"/>
</dbReference>
<keyword evidence="5" id="KW-0136">Cellulose degradation</keyword>
<name>A0A841TWW5_9BACL</name>
<feature type="active site" description="Nucleophile" evidence="9 11">
    <location>
        <position position="355"/>
    </location>
</feature>
<evidence type="ECO:0000256" key="1">
    <source>
        <dbReference type="ARBA" id="ARBA00000448"/>
    </source>
</evidence>
<dbReference type="GO" id="GO:0030245">
    <property type="term" value="P:cellulose catabolic process"/>
    <property type="evidence" value="ECO:0007669"/>
    <property type="project" value="UniProtKB-KW"/>
</dbReference>
<dbReference type="GO" id="GO:0005829">
    <property type="term" value="C:cytosol"/>
    <property type="evidence" value="ECO:0007669"/>
    <property type="project" value="TreeGrafter"/>
</dbReference>
<feature type="binding site" evidence="10">
    <location>
        <position position="401"/>
    </location>
    <ligand>
        <name>substrate</name>
    </ligand>
</feature>
<dbReference type="PROSITE" id="PS00653">
    <property type="entry name" value="GLYCOSYL_HYDROL_F1_2"/>
    <property type="match status" value="1"/>
</dbReference>
<comment type="similarity">
    <text evidence="2 12">Belongs to the glycosyl hydrolase 1 family.</text>
</comment>
<evidence type="ECO:0000256" key="2">
    <source>
        <dbReference type="ARBA" id="ARBA00010838"/>
    </source>
</evidence>
<dbReference type="AlphaFoldDB" id="A0A841TWW5"/>
<dbReference type="SUPFAM" id="SSF51445">
    <property type="entry name" value="(Trans)glycosidases"/>
    <property type="match status" value="1"/>
</dbReference>
<keyword evidence="6" id="KW-0119">Carbohydrate metabolism</keyword>
<evidence type="ECO:0000313" key="13">
    <source>
        <dbReference type="EMBL" id="MBB6692675.1"/>
    </source>
</evidence>
<dbReference type="InterPro" id="IPR018120">
    <property type="entry name" value="Glyco_hydro_1_AS"/>
</dbReference>
<keyword evidence="8" id="KW-0624">Polysaccharide degradation</keyword>
<comment type="catalytic activity">
    <reaction evidence="1 12">
        <text>Hydrolysis of terminal, non-reducing beta-D-glucosyl residues with release of beta-D-glucose.</text>
        <dbReference type="EC" id="3.2.1.21"/>
    </reaction>
</comment>
<evidence type="ECO:0000256" key="7">
    <source>
        <dbReference type="ARBA" id="ARBA00023295"/>
    </source>
</evidence>
<dbReference type="PROSITE" id="PS00572">
    <property type="entry name" value="GLYCOSYL_HYDROL_F1_1"/>
    <property type="match status" value="1"/>
</dbReference>
<dbReference type="InterPro" id="IPR017736">
    <property type="entry name" value="Glyco_hydro_1_beta-glucosidase"/>
</dbReference>
<dbReference type="EC" id="3.2.1.21" evidence="3 12"/>
<keyword evidence="14" id="KW-1185">Reference proteome</keyword>
<evidence type="ECO:0000256" key="3">
    <source>
        <dbReference type="ARBA" id="ARBA00012744"/>
    </source>
</evidence>
<dbReference type="Pfam" id="PF00232">
    <property type="entry name" value="Glyco_hydro_1"/>
    <property type="match status" value="1"/>
</dbReference>
<evidence type="ECO:0000256" key="11">
    <source>
        <dbReference type="PROSITE-ProRule" id="PRU10055"/>
    </source>
</evidence>
<feature type="binding site" evidence="10">
    <location>
        <position position="21"/>
    </location>
    <ligand>
        <name>substrate</name>
    </ligand>
</feature>
<dbReference type="EMBL" id="JACJVR010000057">
    <property type="protein sequence ID" value="MBB6692675.1"/>
    <property type="molecule type" value="Genomic_DNA"/>
</dbReference>
<accession>A0A841TWW5</accession>
<evidence type="ECO:0000313" key="14">
    <source>
        <dbReference type="Proteomes" id="UP000553776"/>
    </source>
</evidence>
<reference evidence="13 14" key="1">
    <citation type="submission" date="2020-08" db="EMBL/GenBank/DDBJ databases">
        <title>Cohnella phylogeny.</title>
        <authorList>
            <person name="Dunlap C."/>
        </authorList>
    </citation>
    <scope>NUCLEOTIDE SEQUENCE [LARGE SCALE GENOMIC DNA]</scope>
    <source>
        <strain evidence="13 14">DSM 25239</strain>
    </source>
</reference>
<keyword evidence="4 12" id="KW-0378">Hydrolase</keyword>
<feature type="binding site" evidence="10">
    <location>
        <position position="165"/>
    </location>
    <ligand>
        <name>substrate</name>
    </ligand>
</feature>
<dbReference type="InterPro" id="IPR033132">
    <property type="entry name" value="GH_1_N_CS"/>
</dbReference>
<evidence type="ECO:0000256" key="4">
    <source>
        <dbReference type="ARBA" id="ARBA00022801"/>
    </source>
</evidence>
<evidence type="ECO:0000256" key="6">
    <source>
        <dbReference type="ARBA" id="ARBA00023277"/>
    </source>
</evidence>
<evidence type="ECO:0000256" key="5">
    <source>
        <dbReference type="ARBA" id="ARBA00023001"/>
    </source>
</evidence>
<keyword evidence="7 12" id="KW-0326">Glycosidase</keyword>
<evidence type="ECO:0000256" key="10">
    <source>
        <dbReference type="PIRSR" id="PIRSR617736-2"/>
    </source>
</evidence>
<sequence length="458" mass="52880">MTNSQSFPSGFVWGVATSAYQIEGAHDADGRSFSIWDSFSRKPGAVSDGDTGDRACEHYYRYPEDVKLMAELGIRHYRFSVSWPRIHPAEGQTSREGLAFYRSLLDELKRHGIEPLVTIYHWDLPQWIEDEGGWANRRTVERFERFADVLFREFGEDVPKWITINEPWCAAMLGYGTGEHAPGKTDWGEAIRASHHLLLAHGKAVQAYRRLGLKGEIGITLNLDSNEPLTDAEEDRKAQVRHDGYLNRWFLDPIFKGGYPEDMMEWYRPWVGEFDFIEPGDLETIREPGDFFGINYYNRNLVKAGERHSLIKAEYEVPPDSEVTDMGWEVHPESLYRLLARLKDDYTSLPIYITENGAAAADKLEEGAVRDESRIRYVKAHLEQCLRFIREGGRLAGYYLWSFLDNFEWAWGYGKRFGAVYVDYETLERTPKDSAIWYGKVARSGVLPTWPEREVEKA</sequence>
<comment type="caution">
    <text evidence="13">The sequence shown here is derived from an EMBL/GenBank/DDBJ whole genome shotgun (WGS) entry which is preliminary data.</text>
</comment>
<evidence type="ECO:0000256" key="12">
    <source>
        <dbReference type="RuleBase" id="RU361175"/>
    </source>
</evidence>
<dbReference type="InterPro" id="IPR017853">
    <property type="entry name" value="GH"/>
</dbReference>
<feature type="active site" description="Proton donor" evidence="9">
    <location>
        <position position="166"/>
    </location>
</feature>
<feature type="binding site" evidence="10">
    <location>
        <position position="297"/>
    </location>
    <ligand>
        <name>substrate</name>
    </ligand>
</feature>
<proteinExistence type="inferred from homology"/>
<dbReference type="GO" id="GO:0008422">
    <property type="term" value="F:beta-glucosidase activity"/>
    <property type="evidence" value="ECO:0007669"/>
    <property type="project" value="UniProtKB-EC"/>
</dbReference>
<evidence type="ECO:0000256" key="9">
    <source>
        <dbReference type="PIRSR" id="PIRSR617736-1"/>
    </source>
</evidence>
<evidence type="ECO:0000256" key="8">
    <source>
        <dbReference type="ARBA" id="ARBA00023326"/>
    </source>
</evidence>
<feature type="binding site" evidence="10">
    <location>
        <begin position="408"/>
        <end position="409"/>
    </location>
    <ligand>
        <name>substrate</name>
    </ligand>
</feature>
<protein>
    <recommendedName>
        <fullName evidence="3 12">Beta-glucosidase</fullName>
        <ecNumber evidence="3 12">3.2.1.21</ecNumber>
    </recommendedName>
</protein>
<dbReference type="PRINTS" id="PR00131">
    <property type="entry name" value="GLHYDRLASE1"/>
</dbReference>
<dbReference type="PANTHER" id="PTHR10353:SF36">
    <property type="entry name" value="LP05116P"/>
    <property type="match status" value="1"/>
</dbReference>
<feature type="binding site" evidence="10">
    <location>
        <position position="121"/>
    </location>
    <ligand>
        <name>substrate</name>
    </ligand>
</feature>